<gene>
    <name evidence="2" type="ORF">NS506_03781</name>
</gene>
<feature type="region of interest" description="Disordered" evidence="1">
    <location>
        <begin position="190"/>
        <end position="237"/>
    </location>
</feature>
<dbReference type="KEGG" id="nsr:NS506_03781"/>
<feature type="compositionally biased region" description="Basic and acidic residues" evidence="1">
    <location>
        <begin position="190"/>
        <end position="200"/>
    </location>
</feature>
<name>A0ABC8ATU9_9NOCA</name>
<accession>A0ABC8ATU9</accession>
<reference evidence="2 3" key="1">
    <citation type="submission" date="2016-10" db="EMBL/GenBank/DDBJ databases">
        <title>Genome sequence of Nocardia seriolae strain EM150506, isolated from Anguila japonica.</title>
        <authorList>
            <person name="Han H.-J."/>
        </authorList>
    </citation>
    <scope>NUCLEOTIDE SEQUENCE [LARGE SCALE GENOMIC DNA]</scope>
    <source>
        <strain evidence="2 3">EM150506</strain>
    </source>
</reference>
<feature type="compositionally biased region" description="Basic residues" evidence="1">
    <location>
        <begin position="209"/>
        <end position="229"/>
    </location>
</feature>
<proteinExistence type="predicted"/>
<dbReference type="EMBL" id="CP017839">
    <property type="protein sequence ID" value="APA97830.1"/>
    <property type="molecule type" value="Genomic_DNA"/>
</dbReference>
<evidence type="ECO:0000256" key="1">
    <source>
        <dbReference type="SAM" id="MobiDB-lite"/>
    </source>
</evidence>
<dbReference type="Proteomes" id="UP000180166">
    <property type="component" value="Chromosome"/>
</dbReference>
<protein>
    <submittedName>
        <fullName evidence="2">Uncharacterized protein</fullName>
    </submittedName>
</protein>
<evidence type="ECO:0000313" key="2">
    <source>
        <dbReference type="EMBL" id="APA97830.1"/>
    </source>
</evidence>
<sequence length="237" mass="25365">MLLDQRRSAAHTSDETRCVQGDLAVGELADRTARGECVHQPGPGPAVIVGHGARQRDTRSVRIGFGRFRRGDVLGLGFEVRFVLPHGRVSGVGGGAGGEVVVAGRRSPRLPFGQQVPLGGVLGGVLADENAVLQQANRDGPMPLPQLVGAVEFTPVREPAQHLLAVGGEGELAVVHVVVPDQFGVVEEQHPACRDPDSRHVPALAVSRSARRRDRAPRPRPRARPRRARPTSSRIRD</sequence>
<dbReference type="AlphaFoldDB" id="A0ABC8ATU9"/>
<evidence type="ECO:0000313" key="3">
    <source>
        <dbReference type="Proteomes" id="UP000180166"/>
    </source>
</evidence>
<organism evidence="2 3">
    <name type="scientific">Nocardia seriolae</name>
    <dbReference type="NCBI Taxonomy" id="37332"/>
    <lineage>
        <taxon>Bacteria</taxon>
        <taxon>Bacillati</taxon>
        <taxon>Actinomycetota</taxon>
        <taxon>Actinomycetes</taxon>
        <taxon>Mycobacteriales</taxon>
        <taxon>Nocardiaceae</taxon>
        <taxon>Nocardia</taxon>
    </lineage>
</organism>